<dbReference type="PANTHER" id="PTHR21659">
    <property type="entry name" value="HYDROPHOBIC PROTEIN RCI2 LOW TEMPERATURE AND SALT RESPONSIVE PROTEIN LTI6 -RELATED"/>
    <property type="match status" value="1"/>
</dbReference>
<evidence type="ECO:0000256" key="4">
    <source>
        <dbReference type="ARBA" id="ARBA00022989"/>
    </source>
</evidence>
<comment type="caution">
    <text evidence="7">The sequence shown here is derived from an EMBL/GenBank/DDBJ whole genome shotgun (WGS) entry which is preliminary data.</text>
</comment>
<reference evidence="8 10" key="2">
    <citation type="submission" date="2020-01" db="EMBL/GenBank/DDBJ databases">
        <title>Draft genome sequence of Aspergillus udagawae IFM 53868.</title>
        <authorList>
            <person name="Takahashi H."/>
            <person name="Yaguchi T."/>
        </authorList>
    </citation>
    <scope>NUCLEOTIDE SEQUENCE [LARGE SCALE GENOMIC DNA]</scope>
    <source>
        <strain evidence="8 10">IFM 53868</strain>
    </source>
</reference>
<evidence type="ECO:0000256" key="2">
    <source>
        <dbReference type="ARBA" id="ARBA00009530"/>
    </source>
</evidence>
<comment type="subcellular location">
    <subcellularLocation>
        <location evidence="1">Membrane</location>
    </subcellularLocation>
</comment>
<evidence type="ECO:0000313" key="8">
    <source>
        <dbReference type="EMBL" id="GFF92245.1"/>
    </source>
</evidence>
<sequence>MAGTASMLCLILVTLFIPPLGVFMISGCSADFFINILLTILGYFPGHIHAFYLEYVYYHNRNTDPMTRKPAPGVYSQRILQGHNERSYGSTV</sequence>
<dbReference type="PANTHER" id="PTHR21659:SF42">
    <property type="entry name" value="UPF0057 MEMBRANE PROTEIN ZK632.10-RELATED"/>
    <property type="match status" value="1"/>
</dbReference>
<protein>
    <submittedName>
        <fullName evidence="7">Stress response RCI peptide, putative</fullName>
    </submittedName>
</protein>
<comment type="similarity">
    <text evidence="2">Belongs to the UPF0057 (PMP3) family.</text>
</comment>
<evidence type="ECO:0000313" key="9">
    <source>
        <dbReference type="Proteomes" id="UP000465221"/>
    </source>
</evidence>
<feature type="transmembrane region" description="Helical" evidence="6">
    <location>
        <begin position="40"/>
        <end position="58"/>
    </location>
</feature>
<dbReference type="InterPro" id="IPR000612">
    <property type="entry name" value="PMP3"/>
</dbReference>
<dbReference type="EMBL" id="BLKC01000063">
    <property type="protein sequence ID" value="GFF45773.1"/>
    <property type="molecule type" value="Genomic_DNA"/>
</dbReference>
<gene>
    <name evidence="7" type="ORF">IFM46972_07882</name>
    <name evidence="8" type="ORF">IFM53868_06777</name>
</gene>
<dbReference type="Proteomes" id="UP000465266">
    <property type="component" value="Unassembled WGS sequence"/>
</dbReference>
<evidence type="ECO:0000256" key="1">
    <source>
        <dbReference type="ARBA" id="ARBA00004370"/>
    </source>
</evidence>
<keyword evidence="10" id="KW-1185">Reference proteome</keyword>
<proteinExistence type="inferred from homology"/>
<reference evidence="7 9" key="1">
    <citation type="submission" date="2020-01" db="EMBL/GenBank/DDBJ databases">
        <title>Draft genome sequence of Aspergillus udagawae IFM 46972.</title>
        <authorList>
            <person name="Takahashi H."/>
            <person name="Yaguchi T."/>
        </authorList>
    </citation>
    <scope>NUCLEOTIDE SEQUENCE [LARGE SCALE GENOMIC DNA]</scope>
    <source>
        <strain evidence="7 9">IFM 46972</strain>
    </source>
</reference>
<dbReference type="OrthoDB" id="2152119at2759"/>
<dbReference type="EMBL" id="BLKG01000080">
    <property type="protein sequence ID" value="GFF92245.1"/>
    <property type="molecule type" value="Genomic_DNA"/>
</dbReference>
<dbReference type="PROSITE" id="PS01309">
    <property type="entry name" value="UPF0057"/>
    <property type="match status" value="1"/>
</dbReference>
<organism evidence="7 9">
    <name type="scientific">Aspergillus udagawae</name>
    <dbReference type="NCBI Taxonomy" id="91492"/>
    <lineage>
        <taxon>Eukaryota</taxon>
        <taxon>Fungi</taxon>
        <taxon>Dikarya</taxon>
        <taxon>Ascomycota</taxon>
        <taxon>Pezizomycotina</taxon>
        <taxon>Eurotiomycetes</taxon>
        <taxon>Eurotiomycetidae</taxon>
        <taxon>Eurotiales</taxon>
        <taxon>Aspergillaceae</taxon>
        <taxon>Aspergillus</taxon>
        <taxon>Aspergillus subgen. Fumigati</taxon>
    </lineage>
</organism>
<name>A0A8H3P7S0_9EURO</name>
<evidence type="ECO:0000256" key="6">
    <source>
        <dbReference type="SAM" id="Phobius"/>
    </source>
</evidence>
<evidence type="ECO:0000256" key="3">
    <source>
        <dbReference type="ARBA" id="ARBA00022692"/>
    </source>
</evidence>
<evidence type="ECO:0000313" key="10">
    <source>
        <dbReference type="Proteomes" id="UP000465266"/>
    </source>
</evidence>
<evidence type="ECO:0000256" key="5">
    <source>
        <dbReference type="ARBA" id="ARBA00023136"/>
    </source>
</evidence>
<dbReference type="Proteomes" id="UP000465221">
    <property type="component" value="Unassembled WGS sequence"/>
</dbReference>
<dbReference type="Pfam" id="PF01679">
    <property type="entry name" value="Pmp3"/>
    <property type="match status" value="1"/>
</dbReference>
<accession>A0A8H3P7S0</accession>
<dbReference type="AlphaFoldDB" id="A0A8H3P7S0"/>
<keyword evidence="4 6" id="KW-1133">Transmembrane helix</keyword>
<evidence type="ECO:0000313" key="7">
    <source>
        <dbReference type="EMBL" id="GFF45773.1"/>
    </source>
</evidence>
<keyword evidence="3 6" id="KW-0812">Transmembrane</keyword>
<dbReference type="GO" id="GO:0016020">
    <property type="term" value="C:membrane"/>
    <property type="evidence" value="ECO:0007669"/>
    <property type="project" value="UniProtKB-SubCell"/>
</dbReference>
<keyword evidence="5 6" id="KW-0472">Membrane</keyword>